<dbReference type="CDD" id="cd06225">
    <property type="entry name" value="HAMP"/>
    <property type="match status" value="1"/>
</dbReference>
<gene>
    <name evidence="9" type="ORF">ACFSM5_08625</name>
</gene>
<evidence type="ECO:0000259" key="7">
    <source>
        <dbReference type="PROSITE" id="PS50192"/>
    </source>
</evidence>
<evidence type="ECO:0000256" key="3">
    <source>
        <dbReference type="ARBA" id="ARBA00023224"/>
    </source>
</evidence>
<evidence type="ECO:0000256" key="1">
    <source>
        <dbReference type="ARBA" id="ARBA00004429"/>
    </source>
</evidence>
<dbReference type="SUPFAM" id="SSF58104">
    <property type="entry name" value="Methyl-accepting chemotaxis protein (MCP) signaling domain"/>
    <property type="match status" value="1"/>
</dbReference>
<evidence type="ECO:0000256" key="5">
    <source>
        <dbReference type="PROSITE-ProRule" id="PRU00284"/>
    </source>
</evidence>
<dbReference type="InterPro" id="IPR000727">
    <property type="entry name" value="T_SNARE_dom"/>
</dbReference>
<keyword evidence="2" id="KW-0472">Membrane</keyword>
<dbReference type="PROSITE" id="PS50111">
    <property type="entry name" value="CHEMOTAXIS_TRANSDUC_2"/>
    <property type="match status" value="1"/>
</dbReference>
<keyword evidence="3 5" id="KW-0807">Transducer</keyword>
<dbReference type="Gene3D" id="1.10.287.950">
    <property type="entry name" value="Methyl-accepting chemotaxis protein"/>
    <property type="match status" value="1"/>
</dbReference>
<dbReference type="SMART" id="SM00304">
    <property type="entry name" value="HAMP"/>
    <property type="match status" value="1"/>
</dbReference>
<evidence type="ECO:0000259" key="6">
    <source>
        <dbReference type="PROSITE" id="PS50111"/>
    </source>
</evidence>
<dbReference type="SMART" id="SM00283">
    <property type="entry name" value="MA"/>
    <property type="match status" value="1"/>
</dbReference>
<dbReference type="InterPro" id="IPR003660">
    <property type="entry name" value="HAMP_dom"/>
</dbReference>
<keyword evidence="2" id="KW-1003">Cell membrane</keyword>
<dbReference type="PROSITE" id="PS50192">
    <property type="entry name" value="T_SNARE"/>
    <property type="match status" value="1"/>
</dbReference>
<name>A0ABW5DPB0_9PROT</name>
<dbReference type="InterPro" id="IPR004089">
    <property type="entry name" value="MCPsignal_dom"/>
</dbReference>
<evidence type="ECO:0000313" key="10">
    <source>
        <dbReference type="Proteomes" id="UP001597295"/>
    </source>
</evidence>
<organism evidence="9 10">
    <name type="scientific">Lacibacterium aquatile</name>
    <dbReference type="NCBI Taxonomy" id="1168082"/>
    <lineage>
        <taxon>Bacteria</taxon>
        <taxon>Pseudomonadati</taxon>
        <taxon>Pseudomonadota</taxon>
        <taxon>Alphaproteobacteria</taxon>
        <taxon>Rhodospirillales</taxon>
        <taxon>Rhodospirillaceae</taxon>
    </lineage>
</organism>
<comment type="caution">
    <text evidence="9">The sequence shown here is derived from an EMBL/GenBank/DDBJ whole genome shotgun (WGS) entry which is preliminary data.</text>
</comment>
<evidence type="ECO:0000256" key="4">
    <source>
        <dbReference type="ARBA" id="ARBA00029447"/>
    </source>
</evidence>
<dbReference type="EMBL" id="JBHUIP010000006">
    <property type="protein sequence ID" value="MFD2262948.1"/>
    <property type="molecule type" value="Genomic_DNA"/>
</dbReference>
<dbReference type="Gene3D" id="6.10.340.10">
    <property type="match status" value="1"/>
</dbReference>
<dbReference type="PROSITE" id="PS50885">
    <property type="entry name" value="HAMP"/>
    <property type="match status" value="1"/>
</dbReference>
<keyword evidence="2" id="KW-0997">Cell inner membrane</keyword>
<comment type="subcellular location">
    <subcellularLocation>
        <location evidence="1">Cell inner membrane</location>
        <topology evidence="1">Multi-pass membrane protein</topology>
    </subcellularLocation>
</comment>
<dbReference type="Proteomes" id="UP001597295">
    <property type="component" value="Unassembled WGS sequence"/>
</dbReference>
<sequence>MARMFLALNGITITRRIAVGYGLLILLIAALGLTSWAALEKISGNLHRVEKIAATSTAAAQLDLALTSLWPRIDAAILTGGDGANSLIEDGASRIATVDPGLVPPYRDYADSVRQTLAVTDKLTTVRQKMPAVEAVFAPAVKAVADHRKLIFDAEGVAAIGELGTRLDDGIKQILALGELAGAGLTRASAQQLPQRAERLVTGWQDALTAAKTIAVGANGSEETEAFATLIPAMEDYAVLLKDSSALLIERADLRLDKLAPIQQRLADILRATSEKAQDEQASLIGETTETVGAAILRSIILPSAALAIGIASALVIALSITGPLKSITQAMRDLAAGDLDARADMPAAKGEIGDLAVALGAFRANALTRRDLEAAQAQEQLAREARLARMDELTRTLDATAHGLLAELSGAADRLEGTAQSLTEVSVEATTQSDTIATASSIASQSIQSVATASDQLDGSIAEIARQASLSQAIADEAKDRAEHGMQSVGRLEATSRKIGDVVQLINQIANQTNLLALNATIEAARAGEAGKGFAVVASEVKTLASQSSKATDEIATQVADVQRVAEETAEAIRSISSVVARMAGIATSIAGAVEEQSVATREIGQQASTAAAGAESVNQSLARLRQGNDVTSNNAGSVLSSAQKLNREAGVLNNELSRFLEEVRTIQGAPVAG</sequence>
<dbReference type="PANTHER" id="PTHR32089">
    <property type="entry name" value="METHYL-ACCEPTING CHEMOTAXIS PROTEIN MCPB"/>
    <property type="match status" value="1"/>
</dbReference>
<feature type="domain" description="HAMP" evidence="8">
    <location>
        <begin position="319"/>
        <end position="372"/>
    </location>
</feature>
<dbReference type="Pfam" id="PF00672">
    <property type="entry name" value="HAMP"/>
    <property type="match status" value="1"/>
</dbReference>
<evidence type="ECO:0000313" key="9">
    <source>
        <dbReference type="EMBL" id="MFD2262948.1"/>
    </source>
</evidence>
<proteinExistence type="inferred from homology"/>
<feature type="domain" description="T-SNARE coiled-coil homology" evidence="7">
    <location>
        <begin position="564"/>
        <end position="626"/>
    </location>
</feature>
<evidence type="ECO:0000256" key="2">
    <source>
        <dbReference type="ARBA" id="ARBA00022519"/>
    </source>
</evidence>
<dbReference type="Pfam" id="PF00015">
    <property type="entry name" value="MCPsignal"/>
    <property type="match status" value="1"/>
</dbReference>
<comment type="similarity">
    <text evidence="4">Belongs to the methyl-accepting chemotaxis (MCP) protein family.</text>
</comment>
<reference evidence="10" key="1">
    <citation type="journal article" date="2019" name="Int. J. Syst. Evol. Microbiol.">
        <title>The Global Catalogue of Microorganisms (GCM) 10K type strain sequencing project: providing services to taxonomists for standard genome sequencing and annotation.</title>
        <authorList>
            <consortium name="The Broad Institute Genomics Platform"/>
            <consortium name="The Broad Institute Genome Sequencing Center for Infectious Disease"/>
            <person name="Wu L."/>
            <person name="Ma J."/>
        </authorList>
    </citation>
    <scope>NUCLEOTIDE SEQUENCE [LARGE SCALE GENOMIC DNA]</scope>
    <source>
        <strain evidence="10">CGMCC 1.19062</strain>
    </source>
</reference>
<dbReference type="RefSeq" id="WP_379875917.1">
    <property type="nucleotide sequence ID" value="NZ_JBHUIP010000006.1"/>
</dbReference>
<dbReference type="PANTHER" id="PTHR32089:SF112">
    <property type="entry name" value="LYSOZYME-LIKE PROTEIN-RELATED"/>
    <property type="match status" value="1"/>
</dbReference>
<protein>
    <submittedName>
        <fullName evidence="9">Methyl-accepting chemotaxis protein</fullName>
    </submittedName>
</protein>
<accession>A0ABW5DPB0</accession>
<keyword evidence="10" id="KW-1185">Reference proteome</keyword>
<feature type="domain" description="Methyl-accepting transducer" evidence="6">
    <location>
        <begin position="419"/>
        <end position="645"/>
    </location>
</feature>
<evidence type="ECO:0000259" key="8">
    <source>
        <dbReference type="PROSITE" id="PS50885"/>
    </source>
</evidence>